<feature type="active site" evidence="3">
    <location>
        <position position="200"/>
    </location>
</feature>
<dbReference type="Pfam" id="PF01339">
    <property type="entry name" value="CheB_methylest"/>
    <property type="match status" value="1"/>
</dbReference>
<feature type="active site" evidence="3">
    <location>
        <position position="227"/>
    </location>
</feature>
<dbReference type="KEGG" id="msch:N508_001533"/>
<dbReference type="CDD" id="cd17541">
    <property type="entry name" value="REC_CheB-like"/>
    <property type="match status" value="1"/>
</dbReference>
<dbReference type="EC" id="3.5.1.44" evidence="3"/>
<reference evidence="4" key="3">
    <citation type="submission" date="2022-06" db="EMBL/GenBank/DDBJ databases">
        <title>Resources to Facilitate Use of the Altered Schaedler Flora (ASF) Mouse Model to Study Microbiome Function.</title>
        <authorList>
            <person name="Proctor A."/>
            <person name="Parvinroo S."/>
            <person name="Richie T."/>
            <person name="Jia X."/>
            <person name="Lee S.T.M."/>
            <person name="Karp P.D."/>
            <person name="Paley S."/>
            <person name="Kostic A.D."/>
            <person name="Pierre J.F."/>
            <person name="Wannemuehler M.J."/>
            <person name="Phillips G.J."/>
        </authorList>
    </citation>
    <scope>NUCLEOTIDE SEQUENCE</scope>
    <source>
        <strain evidence="4">ASF457</strain>
    </source>
</reference>
<feature type="modified residue" description="4-aspartylphosphate" evidence="3">
    <location>
        <position position="56"/>
    </location>
</feature>
<dbReference type="InterPro" id="IPR008248">
    <property type="entry name" value="CheB-like"/>
</dbReference>
<evidence type="ECO:0000256" key="2">
    <source>
        <dbReference type="ARBA" id="ARBA00048267"/>
    </source>
</evidence>
<dbReference type="RefSeq" id="WP_023275829.1">
    <property type="nucleotide sequence ID" value="NZ_CP097562.1"/>
</dbReference>
<dbReference type="InterPro" id="IPR000673">
    <property type="entry name" value="Sig_transdc_resp-reg_Me-estase"/>
</dbReference>
<dbReference type="AlphaFoldDB" id="V2RKV1"/>
<dbReference type="HAMAP" id="MF_00099">
    <property type="entry name" value="CheB_chemtxs"/>
    <property type="match status" value="1"/>
</dbReference>
<evidence type="ECO:0000256" key="3">
    <source>
        <dbReference type="HAMAP-Rule" id="MF_00099"/>
    </source>
</evidence>
<sequence length="379" mass="40692">MNKIKVLIVDDSIFMRKALESLLSGEPDIEIVGLAKNGKEGVEMAEQFHPDVITMDIEMPTMDGITALEMIMKKNPTPVIMVSSLTKEGADATLKALDLGAVDFMTKDSQSFGGADIEKGLKDKIRKFARNKGVLRLFSHSSSSQSHQTPSYKLSGTLASHTPNVQTPFAHTAQSGNTDGSKRVVVNKTGIKRIVALGTSTGGPQSLQRVIPLLPADLGVPVVVTQHMPPNFTQSLASRLNTLSKVEVVEAQGKEKLEPNVVYIAKGGYHLKFKKVGPSVYTELSTEPSNVFNIPGVDVMVDSIAELYGKECLGVIMTGMGSDGCKGLTNLKRMGGTIIAQDEPTCIVYGMPRAVVEAGIADEIVPLDEIAARISYHVK</sequence>
<dbReference type="PANTHER" id="PTHR42872">
    <property type="entry name" value="PROTEIN-GLUTAMATE METHYLESTERASE/PROTEIN-GLUTAMINE GLUTAMINASE"/>
    <property type="match status" value="1"/>
</dbReference>
<comment type="domain">
    <text evidence="3">Contains a C-terminal catalytic domain, and an N-terminal region which modulates catalytic activity.</text>
</comment>
<dbReference type="GO" id="GO:0006935">
    <property type="term" value="P:chemotaxis"/>
    <property type="evidence" value="ECO:0007669"/>
    <property type="project" value="UniProtKB-UniRule"/>
</dbReference>
<comment type="subcellular location">
    <subcellularLocation>
        <location evidence="3">Cytoplasm</location>
    </subcellularLocation>
</comment>
<dbReference type="Proteomes" id="UP000017429">
    <property type="component" value="Chromosome"/>
</dbReference>
<dbReference type="Pfam" id="PF00072">
    <property type="entry name" value="Response_reg"/>
    <property type="match status" value="1"/>
</dbReference>
<dbReference type="GO" id="GO:0050568">
    <property type="term" value="F:protein-glutamine glutaminase activity"/>
    <property type="evidence" value="ECO:0007669"/>
    <property type="project" value="UniProtKB-UniRule"/>
</dbReference>
<dbReference type="Gene3D" id="3.40.50.2300">
    <property type="match status" value="1"/>
</dbReference>
<comment type="similarity">
    <text evidence="3">Belongs to the CheB family.</text>
</comment>
<dbReference type="SUPFAM" id="SSF52738">
    <property type="entry name" value="Methylesterase CheB, C-terminal domain"/>
    <property type="match status" value="1"/>
</dbReference>
<proteinExistence type="inferred from homology"/>
<accession>V2RKV1</accession>
<dbReference type="SUPFAM" id="SSF52172">
    <property type="entry name" value="CheY-like"/>
    <property type="match status" value="1"/>
</dbReference>
<dbReference type="NCBIfam" id="NF001965">
    <property type="entry name" value="PRK00742.1"/>
    <property type="match status" value="1"/>
</dbReference>
<dbReference type="GO" id="GO:0000156">
    <property type="term" value="F:phosphorelay response regulator activity"/>
    <property type="evidence" value="ECO:0007669"/>
    <property type="project" value="InterPro"/>
</dbReference>
<reference evidence="4" key="2">
    <citation type="submission" date="2022-05" db="EMBL/GenBank/DDBJ databases">
        <authorList>
            <person name="Proctor A.L."/>
            <person name="Phillips G.J."/>
            <person name="Wannemuehler M.J."/>
        </authorList>
    </citation>
    <scope>NUCLEOTIDE SEQUENCE</scope>
    <source>
        <strain evidence="4">ASF457</strain>
    </source>
</reference>
<keyword evidence="3" id="KW-0597">Phosphoprotein</keyword>
<keyword evidence="1 3" id="KW-0378">Hydrolase</keyword>
<dbReference type="PIRSF" id="PIRSF000876">
    <property type="entry name" value="RR_chemtxs_CheB"/>
    <property type="match status" value="1"/>
</dbReference>
<name>V2RKV1_9BACT</name>
<dbReference type="SMART" id="SM00448">
    <property type="entry name" value="REC"/>
    <property type="match status" value="1"/>
</dbReference>
<comment type="catalytic activity">
    <reaction evidence="2 3">
        <text>[protein]-L-glutamate 5-O-methyl ester + H2O = L-glutamyl-[protein] + methanol + H(+)</text>
        <dbReference type="Rhea" id="RHEA:23236"/>
        <dbReference type="Rhea" id="RHEA-COMP:10208"/>
        <dbReference type="Rhea" id="RHEA-COMP:10311"/>
        <dbReference type="ChEBI" id="CHEBI:15377"/>
        <dbReference type="ChEBI" id="CHEBI:15378"/>
        <dbReference type="ChEBI" id="CHEBI:17790"/>
        <dbReference type="ChEBI" id="CHEBI:29973"/>
        <dbReference type="ChEBI" id="CHEBI:82795"/>
        <dbReference type="EC" id="3.1.1.61"/>
    </reaction>
</comment>
<evidence type="ECO:0000313" key="4">
    <source>
        <dbReference type="EMBL" id="USF24447.1"/>
    </source>
</evidence>
<evidence type="ECO:0000256" key="1">
    <source>
        <dbReference type="ARBA" id="ARBA00022801"/>
    </source>
</evidence>
<keyword evidence="5" id="KW-1185">Reference proteome</keyword>
<reference evidence="4" key="1">
    <citation type="journal article" date="2014" name="Genome Announc.">
        <title>Draft genome sequences of the altered schaedler flora, a defined bacterial community from gnotobiotic mice.</title>
        <authorList>
            <person name="Wannemuehler M.J."/>
            <person name="Overstreet A.M."/>
            <person name="Ward D.V."/>
            <person name="Phillips G.J."/>
        </authorList>
    </citation>
    <scope>NUCLEOTIDE SEQUENCE</scope>
    <source>
        <strain evidence="4">ASF457</strain>
    </source>
</reference>
<gene>
    <name evidence="4" type="primary">cheB_2</name>
    <name evidence="3" type="synonym">cheB</name>
    <name evidence="4" type="ORF">N508_001533</name>
</gene>
<dbReference type="Gene3D" id="3.40.50.180">
    <property type="entry name" value="Methylesterase CheB, C-terminal domain"/>
    <property type="match status" value="1"/>
</dbReference>
<comment type="catalytic activity">
    <reaction evidence="3">
        <text>L-glutaminyl-[protein] + H2O = L-glutamyl-[protein] + NH4(+)</text>
        <dbReference type="Rhea" id="RHEA:16441"/>
        <dbReference type="Rhea" id="RHEA-COMP:10207"/>
        <dbReference type="Rhea" id="RHEA-COMP:10208"/>
        <dbReference type="ChEBI" id="CHEBI:15377"/>
        <dbReference type="ChEBI" id="CHEBI:28938"/>
        <dbReference type="ChEBI" id="CHEBI:29973"/>
        <dbReference type="ChEBI" id="CHEBI:30011"/>
        <dbReference type="EC" id="3.5.1.44"/>
    </reaction>
</comment>
<dbReference type="EMBL" id="CP097562">
    <property type="protein sequence ID" value="USF24447.1"/>
    <property type="molecule type" value="Genomic_DNA"/>
</dbReference>
<comment type="function">
    <text evidence="3">Involved in chemotaxis. Part of a chemotaxis signal transduction system that modulates chemotaxis in response to various stimuli. Catalyzes the demethylation of specific methylglutamate residues introduced into the chemoreceptors (methyl-accepting chemotaxis proteins or MCP) by CheR. Also mediates the irreversible deamidation of specific glutamine residues to glutamic acid.</text>
</comment>
<keyword evidence="3" id="KW-0963">Cytoplasm</keyword>
<protein>
    <recommendedName>
        <fullName evidence="3">Protein-glutamate methylesterase/protein-glutamine glutaminase</fullName>
        <ecNumber evidence="3">3.1.1.61</ecNumber>
        <ecNumber evidence="3">3.5.1.44</ecNumber>
    </recommendedName>
</protein>
<dbReference type="InterPro" id="IPR001789">
    <property type="entry name" value="Sig_transdc_resp-reg_receiver"/>
</dbReference>
<dbReference type="EC" id="3.1.1.61" evidence="3"/>
<feature type="active site" evidence="3">
    <location>
        <position position="323"/>
    </location>
</feature>
<dbReference type="GO" id="GO:0008984">
    <property type="term" value="F:protein-glutamate methylesterase activity"/>
    <property type="evidence" value="ECO:0007669"/>
    <property type="project" value="UniProtKB-UniRule"/>
</dbReference>
<dbReference type="GO" id="GO:0005737">
    <property type="term" value="C:cytoplasm"/>
    <property type="evidence" value="ECO:0007669"/>
    <property type="project" value="UniProtKB-SubCell"/>
</dbReference>
<dbReference type="PROSITE" id="PS50122">
    <property type="entry name" value="CHEB"/>
    <property type="match status" value="1"/>
</dbReference>
<dbReference type="InterPro" id="IPR035909">
    <property type="entry name" value="CheB_C"/>
</dbReference>
<comment type="PTM">
    <text evidence="3">Phosphorylated by CheA. Phosphorylation of the N-terminal regulatory domain activates the methylesterase activity.</text>
</comment>
<dbReference type="CDD" id="cd16432">
    <property type="entry name" value="CheB_Rec"/>
    <property type="match status" value="1"/>
</dbReference>
<evidence type="ECO:0000313" key="5">
    <source>
        <dbReference type="Proteomes" id="UP000017429"/>
    </source>
</evidence>
<dbReference type="InterPro" id="IPR011006">
    <property type="entry name" value="CheY-like_superfamily"/>
</dbReference>
<organism evidence="4 5">
    <name type="scientific">Mucispirillum schaedleri ASF457</name>
    <dbReference type="NCBI Taxonomy" id="1379858"/>
    <lineage>
        <taxon>Bacteria</taxon>
        <taxon>Pseudomonadati</taxon>
        <taxon>Deferribacterota</taxon>
        <taxon>Deferribacteres</taxon>
        <taxon>Deferribacterales</taxon>
        <taxon>Mucispirillaceae</taxon>
        <taxon>Mucispirillum</taxon>
    </lineage>
</organism>
<keyword evidence="3" id="KW-0145">Chemotaxis</keyword>
<dbReference type="PANTHER" id="PTHR42872:SF3">
    <property type="entry name" value="PROTEIN-GLUTAMATE METHYLESTERASE_PROTEIN-GLUTAMINE GLUTAMINASE 1"/>
    <property type="match status" value="1"/>
</dbReference>
<dbReference type="PROSITE" id="PS50110">
    <property type="entry name" value="RESPONSE_REGULATORY"/>
    <property type="match status" value="1"/>
</dbReference>
<dbReference type="eggNOG" id="COG2201">
    <property type="taxonomic scope" value="Bacteria"/>
</dbReference>
<dbReference type="OrthoDB" id="9793421at2"/>